<keyword evidence="1" id="KW-0732">Signal</keyword>
<dbReference type="Pfam" id="PF25291">
    <property type="entry name" value="CGLA_C"/>
    <property type="match status" value="1"/>
</dbReference>
<feature type="chain" id="PRO_5047115688" evidence="1">
    <location>
        <begin position="24"/>
        <end position="887"/>
    </location>
</feature>
<feature type="domain" description="Lambda-carrageenase C-terminal" evidence="3">
    <location>
        <begin position="812"/>
        <end position="883"/>
    </location>
</feature>
<protein>
    <submittedName>
        <fullName evidence="5">PQQ-like beta-propeller repeat protein</fullName>
    </submittedName>
</protein>
<dbReference type="InterPro" id="IPR057420">
    <property type="entry name" value="Beta-prop_CGLA"/>
</dbReference>
<dbReference type="Gene3D" id="2.130.10.10">
    <property type="entry name" value="YVTN repeat-like/Quinoprotein amine dehydrogenase"/>
    <property type="match status" value="1"/>
</dbReference>
<dbReference type="Pfam" id="PF25292">
    <property type="entry name" value="Beta-prop_CGLA"/>
    <property type="match status" value="1"/>
</dbReference>
<dbReference type="Pfam" id="PF25290">
    <property type="entry name" value="CGLA_M"/>
    <property type="match status" value="1"/>
</dbReference>
<feature type="signal peptide" evidence="1">
    <location>
        <begin position="1"/>
        <end position="23"/>
    </location>
</feature>
<organism evidence="5 6">
    <name type="scientific">Reichenbachiella carrageenanivorans</name>
    <dbReference type="NCBI Taxonomy" id="2979869"/>
    <lineage>
        <taxon>Bacteria</taxon>
        <taxon>Pseudomonadati</taxon>
        <taxon>Bacteroidota</taxon>
        <taxon>Cytophagia</taxon>
        <taxon>Cytophagales</taxon>
        <taxon>Reichenbachiellaceae</taxon>
        <taxon>Reichenbachiella</taxon>
    </lineage>
</organism>
<evidence type="ECO:0000259" key="3">
    <source>
        <dbReference type="Pfam" id="PF25291"/>
    </source>
</evidence>
<dbReference type="SUPFAM" id="SSF50998">
    <property type="entry name" value="Quinoprotein alcohol dehydrogenase-like"/>
    <property type="match status" value="1"/>
</dbReference>
<reference evidence="5" key="1">
    <citation type="submission" date="2022-10" db="EMBL/GenBank/DDBJ databases">
        <title>Comparative genomics and taxonomic characterization of three novel marine species of genus Reichenbachiella exhibiting antioxidant and polysaccharide degradation activities.</title>
        <authorList>
            <person name="Muhammad N."/>
            <person name="Lee Y.-J."/>
            <person name="Ko J."/>
            <person name="Kim S.-G."/>
        </authorList>
    </citation>
    <scope>NUCLEOTIDE SEQUENCE</scope>
    <source>
        <strain evidence="5">Wsw4-B4</strain>
    </source>
</reference>
<keyword evidence="6" id="KW-1185">Reference proteome</keyword>
<feature type="domain" description="Lambda-carrageenase middle" evidence="2">
    <location>
        <begin position="438"/>
        <end position="761"/>
    </location>
</feature>
<dbReference type="Proteomes" id="UP001062165">
    <property type="component" value="Chromosome"/>
</dbReference>
<dbReference type="RefSeq" id="WP_263049858.1">
    <property type="nucleotide sequence ID" value="NZ_CP106735.1"/>
</dbReference>
<dbReference type="InterPro" id="IPR057422">
    <property type="entry name" value="CGLA_C"/>
</dbReference>
<evidence type="ECO:0000256" key="1">
    <source>
        <dbReference type="SAM" id="SignalP"/>
    </source>
</evidence>
<dbReference type="InterPro" id="IPR057421">
    <property type="entry name" value="CGLA_M"/>
</dbReference>
<proteinExistence type="predicted"/>
<name>A0ABY6CW18_9BACT</name>
<dbReference type="EMBL" id="CP106735">
    <property type="protein sequence ID" value="UXX78112.1"/>
    <property type="molecule type" value="Genomic_DNA"/>
</dbReference>
<dbReference type="InterPro" id="IPR015943">
    <property type="entry name" value="WD40/YVTN_repeat-like_dom_sf"/>
</dbReference>
<evidence type="ECO:0000259" key="2">
    <source>
        <dbReference type="Pfam" id="PF25290"/>
    </source>
</evidence>
<evidence type="ECO:0000313" key="5">
    <source>
        <dbReference type="EMBL" id="UXX78112.1"/>
    </source>
</evidence>
<dbReference type="InterPro" id="IPR011047">
    <property type="entry name" value="Quinoprotein_ADH-like_sf"/>
</dbReference>
<accession>A0ABY6CW18</accession>
<evidence type="ECO:0000313" key="6">
    <source>
        <dbReference type="Proteomes" id="UP001062165"/>
    </source>
</evidence>
<feature type="domain" description="Lambda-carrageenase beta-propeller" evidence="4">
    <location>
        <begin position="50"/>
        <end position="159"/>
    </location>
</feature>
<gene>
    <name evidence="5" type="ORF">N7E81_12160</name>
</gene>
<evidence type="ECO:0000259" key="4">
    <source>
        <dbReference type="Pfam" id="PF25292"/>
    </source>
</evidence>
<sequence length="887" mass="99104">MINKIINAMTLVAVGLLATTTQAQNFSTNGNHVRNAVMAKVDKRDILYLSELDGAVSAHTLSGEQLWRQKSDDPAVMFEILAADITGNGSEELLAASANGNIYCWQANGKLLWKFAPDHKVRFSEIAVVGRGKTARIFAGGNDYQLYEINTSGELLSQTQVNGVFRKIEAGNFLEEGKTTLFIMTYAHDKYRWDVFGFMDPDSKQMVKSLSDKKAPIKVLSQMMMNDMSVDDIDKDGKDDLLIFGNDRSAVFIGLNGNFEVLATFLGSKKDYQRYAQAQGTSLLPVRDEVAIQYGGKWYTCDLKGQLVQSGGERYGAIVYNDLIVDPVSQQLIAAGEVDGGNGIYFYSLKKANWLTHEPELQGRMLTVKNNLNVLYDQVLNFKMPEYQVPSDQPWVMITSFEEAPELKKLKGAKIDYVIQETWHESTGREDMVDEIGKIALRKDKRGKYVHSREDILERVKAFEAQGQPFTLWAGHGNDPFYLRIETMEAILAAAPNTCRGFVYAEMDNVDDPRVQYYINEYVPRLAVAMRKEGRSKIYFRYKNMFWATTSHHGIWRKLFLSGDYSDILAPASEDTSSRTQEINLAGRVGLLMGGYVDEFAMRLVDDNPTSWRPLSPGGQRSISPFLRQGVMMAAYSAHHGIIFDNKFSEAPGLNIFFSMMKSGVLPWVEKEDILSVGSWHLIQDVDENLISKVDDHHNLKLYDASDTAAVMSIGQMHWAGASLPAHDFSKVALGVDYRWLNYVPELPYGMVPIAPVESAPQLEKQDIPYLVSTAKSGVVDGKLVHASAFAPTIQEVVTKGSRSMPVLVAGAAWSAIRIDDTHTRLILMDQGYLDPQDRQVKLTFNGKQPIDATDILSGEKISLTTKEVKLTVPAGSLRFIDLTYSK</sequence>